<sequence length="273" mass="30562">MGSGQWGWIVPDGLWELARPLLLAARVRPQGGGVTNIDDEAVFAAIVYVLVSGCAWRALPPCFGASKSTVHRRFAIWSRAGVWGRLHQKVLQLLDEQDLVDLSRAVLDSAHVRAGGAHTGPSPVDRGKPGSKMHVLSDADGLPLRVGLSAANTHDSLALKPMLSHFHMGHELHATDSKPQRLHADKAYDVPHLRRWLWGKHIGVRIARKGIDSSERLGRRRWVIERTMSWLTGYRRLNHRYERHPGNYLAFLGLAAALRCYKRLLKLTMRDTV</sequence>
<evidence type="ECO:0000313" key="4">
    <source>
        <dbReference type="Proteomes" id="UP001456562"/>
    </source>
</evidence>
<proteinExistence type="predicted"/>
<reference evidence="3 4" key="1">
    <citation type="submission" date="2024-01" db="EMBL/GenBank/DDBJ databases">
        <title>Metagenomic exploration of the rhizosphere soil microbial community and their significance in facilitating the development of wild simulated ginseng.</title>
        <authorList>
            <person name="Huang J."/>
        </authorList>
    </citation>
    <scope>NUCLEOTIDE SEQUENCE [LARGE SCALE GENOMIC DNA]</scope>
    <source>
        <strain evidence="3 4">WY141</strain>
    </source>
</reference>
<keyword evidence="4" id="KW-1185">Reference proteome</keyword>
<dbReference type="InterPro" id="IPR025161">
    <property type="entry name" value="IS402-like_dom"/>
</dbReference>
<dbReference type="InterPro" id="IPR002559">
    <property type="entry name" value="Transposase_11"/>
</dbReference>
<dbReference type="NCBIfam" id="NF033580">
    <property type="entry name" value="transpos_IS5_3"/>
    <property type="match status" value="1"/>
</dbReference>
<dbReference type="PANTHER" id="PTHR30007">
    <property type="entry name" value="PHP DOMAIN PROTEIN"/>
    <property type="match status" value="1"/>
</dbReference>
<dbReference type="EMBL" id="JBEJUE010000026">
    <property type="protein sequence ID" value="MER0427650.1"/>
    <property type="molecule type" value="Genomic_DNA"/>
</dbReference>
<dbReference type="Proteomes" id="UP001456562">
    <property type="component" value="Unassembled WGS sequence"/>
</dbReference>
<name>A0ABV1Q924_STRMI</name>
<protein>
    <submittedName>
        <fullName evidence="3">IS5 family transposase</fullName>
    </submittedName>
</protein>
<comment type="caution">
    <text evidence="3">The sequence shown here is derived from an EMBL/GenBank/DDBJ whole genome shotgun (WGS) entry which is preliminary data.</text>
</comment>
<dbReference type="Pfam" id="PF01609">
    <property type="entry name" value="DDE_Tnp_1"/>
    <property type="match status" value="1"/>
</dbReference>
<evidence type="ECO:0000313" key="3">
    <source>
        <dbReference type="EMBL" id="MER0427650.1"/>
    </source>
</evidence>
<gene>
    <name evidence="3" type="ORF">ABR748_25990</name>
</gene>
<organism evidence="3 4">
    <name type="scientific">Streptomyces microflavus</name>
    <name type="common">Streptomyces lipmanii</name>
    <dbReference type="NCBI Taxonomy" id="1919"/>
    <lineage>
        <taxon>Bacteria</taxon>
        <taxon>Bacillati</taxon>
        <taxon>Actinomycetota</taxon>
        <taxon>Actinomycetes</taxon>
        <taxon>Kitasatosporales</taxon>
        <taxon>Streptomycetaceae</taxon>
        <taxon>Streptomyces</taxon>
    </lineage>
</organism>
<feature type="domain" description="Insertion element IS402-like" evidence="2">
    <location>
        <begin position="11"/>
        <end position="87"/>
    </location>
</feature>
<evidence type="ECO:0000259" key="2">
    <source>
        <dbReference type="Pfam" id="PF13340"/>
    </source>
</evidence>
<accession>A0ABV1Q924</accession>
<feature type="domain" description="Transposase IS4-like" evidence="1">
    <location>
        <begin position="105"/>
        <end position="258"/>
    </location>
</feature>
<dbReference type="RefSeq" id="WP_350240388.1">
    <property type="nucleotide sequence ID" value="NZ_JBEJUE010000026.1"/>
</dbReference>
<dbReference type="Pfam" id="PF13340">
    <property type="entry name" value="DUF4096"/>
    <property type="match status" value="1"/>
</dbReference>
<evidence type="ECO:0000259" key="1">
    <source>
        <dbReference type="Pfam" id="PF01609"/>
    </source>
</evidence>